<dbReference type="InterPro" id="IPR037923">
    <property type="entry name" value="HTH-like"/>
</dbReference>
<dbReference type="RefSeq" id="WP_068687028.1">
    <property type="nucleotide sequence ID" value="NZ_LYPA01000079.1"/>
</dbReference>
<feature type="domain" description="HTH araC/xylS-type" evidence="4">
    <location>
        <begin position="164"/>
        <end position="262"/>
    </location>
</feature>
<evidence type="ECO:0000256" key="2">
    <source>
        <dbReference type="ARBA" id="ARBA00023125"/>
    </source>
</evidence>
<evidence type="ECO:0000256" key="1">
    <source>
        <dbReference type="ARBA" id="ARBA00023015"/>
    </source>
</evidence>
<dbReference type="PROSITE" id="PS01124">
    <property type="entry name" value="HTH_ARAC_FAMILY_2"/>
    <property type="match status" value="1"/>
</dbReference>
<reference evidence="5 6" key="1">
    <citation type="submission" date="2016-05" db="EMBL/GenBank/DDBJ databases">
        <title>Paenibacillus oryzae. sp. nov., isolated from the rice root.</title>
        <authorList>
            <person name="Zhang J."/>
            <person name="Zhang X."/>
        </authorList>
    </citation>
    <scope>NUCLEOTIDE SEQUENCE [LARGE SCALE GENOMIC DNA]</scope>
    <source>
        <strain evidence="5 6">1DrF-4</strain>
    </source>
</reference>
<comment type="caution">
    <text evidence="5">The sequence shown here is derived from an EMBL/GenBank/DDBJ whole genome shotgun (WGS) entry which is preliminary data.</text>
</comment>
<keyword evidence="1" id="KW-0805">Transcription regulation</keyword>
<keyword evidence="3" id="KW-0804">Transcription</keyword>
<dbReference type="Proteomes" id="UP000092024">
    <property type="component" value="Unassembled WGS sequence"/>
</dbReference>
<keyword evidence="2" id="KW-0238">DNA-binding</keyword>
<sequence>MHLPVPQWHTCVHWQHKEHFLLAEDTYEDWVMFIIEEGRFTFRIGLHEGVGEPGDIIICPPHHRFFRETLSPLSFHFVVFGLDGLNVQTGMELPHIPTGHIKLVKGRQRLDDNLVKLAQAADLHTLPTASYREHLLMDIWYLIVNEHHMEGEAIGKGAVSPQMEKAAEMLGKQALTGGDIRAVAQALGLTAVQLTRRFQAAFRQTPIRYVTSIRLQTACKLLAGTDRTLDDIAQACGYENGFYLSRMFKKQTNMRPSDYRKTHRL</sequence>
<dbReference type="PANTHER" id="PTHR43280:SF2">
    <property type="entry name" value="HTH-TYPE TRANSCRIPTIONAL REGULATOR EXSA"/>
    <property type="match status" value="1"/>
</dbReference>
<gene>
    <name evidence="5" type="ORF">A7K91_03040</name>
</gene>
<name>A0A1A5YAK4_9BACL</name>
<dbReference type="SUPFAM" id="SSF46689">
    <property type="entry name" value="Homeodomain-like"/>
    <property type="match status" value="1"/>
</dbReference>
<dbReference type="SMART" id="SM00342">
    <property type="entry name" value="HTH_ARAC"/>
    <property type="match status" value="1"/>
</dbReference>
<dbReference type="GO" id="GO:0003700">
    <property type="term" value="F:DNA-binding transcription factor activity"/>
    <property type="evidence" value="ECO:0007669"/>
    <property type="project" value="InterPro"/>
</dbReference>
<dbReference type="STRING" id="1844972.A7K91_03040"/>
<dbReference type="PANTHER" id="PTHR43280">
    <property type="entry name" value="ARAC-FAMILY TRANSCRIPTIONAL REGULATOR"/>
    <property type="match status" value="1"/>
</dbReference>
<dbReference type="GO" id="GO:0043565">
    <property type="term" value="F:sequence-specific DNA binding"/>
    <property type="evidence" value="ECO:0007669"/>
    <property type="project" value="InterPro"/>
</dbReference>
<organism evidence="5 6">
    <name type="scientific">Paenibacillus oryzae</name>
    <dbReference type="NCBI Taxonomy" id="1844972"/>
    <lineage>
        <taxon>Bacteria</taxon>
        <taxon>Bacillati</taxon>
        <taxon>Bacillota</taxon>
        <taxon>Bacilli</taxon>
        <taxon>Bacillales</taxon>
        <taxon>Paenibacillaceae</taxon>
        <taxon>Paenibacillus</taxon>
    </lineage>
</organism>
<dbReference type="OrthoDB" id="2636626at2"/>
<evidence type="ECO:0000313" key="5">
    <source>
        <dbReference type="EMBL" id="OBR62598.1"/>
    </source>
</evidence>
<dbReference type="SUPFAM" id="SSF51215">
    <property type="entry name" value="Regulatory protein AraC"/>
    <property type="match status" value="1"/>
</dbReference>
<evidence type="ECO:0000259" key="4">
    <source>
        <dbReference type="PROSITE" id="PS01124"/>
    </source>
</evidence>
<dbReference type="InterPro" id="IPR018060">
    <property type="entry name" value="HTH_AraC"/>
</dbReference>
<dbReference type="Gene3D" id="1.10.10.60">
    <property type="entry name" value="Homeodomain-like"/>
    <property type="match status" value="2"/>
</dbReference>
<evidence type="ECO:0000313" key="6">
    <source>
        <dbReference type="Proteomes" id="UP000092024"/>
    </source>
</evidence>
<proteinExistence type="predicted"/>
<dbReference type="AlphaFoldDB" id="A0A1A5YAK4"/>
<dbReference type="EMBL" id="LYPA01000079">
    <property type="protein sequence ID" value="OBR62598.1"/>
    <property type="molecule type" value="Genomic_DNA"/>
</dbReference>
<evidence type="ECO:0000256" key="3">
    <source>
        <dbReference type="ARBA" id="ARBA00023163"/>
    </source>
</evidence>
<dbReference type="Pfam" id="PF12833">
    <property type="entry name" value="HTH_18"/>
    <property type="match status" value="1"/>
</dbReference>
<protein>
    <recommendedName>
        <fullName evidence="4">HTH araC/xylS-type domain-containing protein</fullName>
    </recommendedName>
</protein>
<accession>A0A1A5YAK4</accession>
<dbReference type="InterPro" id="IPR009057">
    <property type="entry name" value="Homeodomain-like_sf"/>
</dbReference>
<keyword evidence="6" id="KW-1185">Reference proteome</keyword>